<organism evidence="1 2">
    <name type="scientific">Pedobacter jeongneungensis</name>
    <dbReference type="NCBI Taxonomy" id="947309"/>
    <lineage>
        <taxon>Bacteria</taxon>
        <taxon>Pseudomonadati</taxon>
        <taxon>Bacteroidota</taxon>
        <taxon>Sphingobacteriia</taxon>
        <taxon>Sphingobacteriales</taxon>
        <taxon>Sphingobacteriaceae</taxon>
        <taxon>Pedobacter</taxon>
    </lineage>
</organism>
<gene>
    <name evidence="1" type="ORF">GCM10022289_03400</name>
</gene>
<accession>A0ABP8B351</accession>
<sequence length="258" mass="28567">MKKQSKIIALLAFVLLLAIVLGYKLHWLNADKSPQQITDSVANAPVHVAAKETLVTISKKTEEQKETGGAEFPESGNTIDDFVTSPYIIAMDAKGLLDDDDLEDVVLVLQNKTDSTDLRPVLVLLKQATGGYRLYATSWQAIGAAYINGDYQQYDSEDITIDKNKTLIISTYGSGPVGNRETRYSFKNGELVLTYMETYNAGAGQQTIAKYDVLARKITVEDINTMKEDMPAKLSYGKLPPHKPYLFKEVDPVSVFSE</sequence>
<dbReference type="Proteomes" id="UP001501772">
    <property type="component" value="Unassembled WGS sequence"/>
</dbReference>
<name>A0ABP8B351_9SPHI</name>
<dbReference type="EMBL" id="BAABBY010000001">
    <property type="protein sequence ID" value="GAA4196937.1"/>
    <property type="molecule type" value="Genomic_DNA"/>
</dbReference>
<evidence type="ECO:0000313" key="1">
    <source>
        <dbReference type="EMBL" id="GAA4196937.1"/>
    </source>
</evidence>
<keyword evidence="2" id="KW-1185">Reference proteome</keyword>
<evidence type="ECO:0000313" key="2">
    <source>
        <dbReference type="Proteomes" id="UP001501772"/>
    </source>
</evidence>
<proteinExistence type="predicted"/>
<dbReference type="RefSeq" id="WP_344848851.1">
    <property type="nucleotide sequence ID" value="NZ_BAABBY010000001.1"/>
</dbReference>
<protein>
    <submittedName>
        <fullName evidence="1">Uncharacterized protein</fullName>
    </submittedName>
</protein>
<reference evidence="2" key="1">
    <citation type="journal article" date="2019" name="Int. J. Syst. Evol. Microbiol.">
        <title>The Global Catalogue of Microorganisms (GCM) 10K type strain sequencing project: providing services to taxonomists for standard genome sequencing and annotation.</title>
        <authorList>
            <consortium name="The Broad Institute Genomics Platform"/>
            <consortium name="The Broad Institute Genome Sequencing Center for Infectious Disease"/>
            <person name="Wu L."/>
            <person name="Ma J."/>
        </authorList>
    </citation>
    <scope>NUCLEOTIDE SEQUENCE [LARGE SCALE GENOMIC DNA]</scope>
    <source>
        <strain evidence="2">JCM 17626</strain>
    </source>
</reference>
<comment type="caution">
    <text evidence="1">The sequence shown here is derived from an EMBL/GenBank/DDBJ whole genome shotgun (WGS) entry which is preliminary data.</text>
</comment>